<evidence type="ECO:0008006" key="5">
    <source>
        <dbReference type="Google" id="ProtNLM"/>
    </source>
</evidence>
<dbReference type="PANTHER" id="PTHR43566">
    <property type="entry name" value="CONSERVED PROTEIN"/>
    <property type="match status" value="1"/>
</dbReference>
<accession>K1LY96</accession>
<comment type="caution">
    <text evidence="3">The sequence shown here is derived from an EMBL/GenBank/DDBJ whole genome shotgun (WGS) entry which is preliminary data.</text>
</comment>
<protein>
    <recommendedName>
        <fullName evidence="5">AAA+ ATPase domain-containing protein</fullName>
    </recommendedName>
</protein>
<proteinExistence type="predicted"/>
<evidence type="ECO:0000313" key="3">
    <source>
        <dbReference type="EMBL" id="EKB49104.1"/>
    </source>
</evidence>
<sequence>MIRKLFNKLVQHLSKKEFTILTGARQTGKSTLLNDLRKHCKRNGIPEIFINLENKMLLAELDANPLNLLAYLPNQEVKTIVFLDEIQYLSDPSNFLKLLFDEYNHLLKIVASGSSAFYIDSTFNDSLAGRKRIFNLFTFDFEEYLQLSGKEELWEEAARIKNQPHAKSLRLHELQLEWEGFMLYGGYPAVISEKSIPEKIEMLKEIRDSFIKRDIIESGVQNEVVFYRLFQLLASQTGQLVNINELSNTLQSRNETIQNYIGVMVKCFHISLIRPFYANLRKELVKMPKGYLLDAGLRNSLLNNFTPIHQRLDKGEIWEQAVFRLVVDKFGLDGIRFWRTADGKEIDFVLPDEHPPIAIEAKFDERMAKHKKYQLFTDTYADFQFQFACMQPWSEDFFRKYF</sequence>
<dbReference type="Pfam" id="PF13173">
    <property type="entry name" value="AAA_14"/>
    <property type="match status" value="1"/>
</dbReference>
<name>K1LY96_CECL9</name>
<gene>
    <name evidence="3" type="ORF">B879_02292</name>
</gene>
<dbReference type="EMBL" id="AMGM01000033">
    <property type="protein sequence ID" value="EKB49104.1"/>
    <property type="molecule type" value="Genomic_DNA"/>
</dbReference>
<dbReference type="Gene3D" id="3.40.50.300">
    <property type="entry name" value="P-loop containing nucleotide triphosphate hydrolases"/>
    <property type="match status" value="1"/>
</dbReference>
<dbReference type="InterPro" id="IPR025420">
    <property type="entry name" value="DUF4143"/>
</dbReference>
<dbReference type="OrthoDB" id="9778168at2"/>
<feature type="domain" description="DUF4143" evidence="2">
    <location>
        <begin position="213"/>
        <end position="363"/>
    </location>
</feature>
<dbReference type="InterPro" id="IPR027417">
    <property type="entry name" value="P-loop_NTPase"/>
</dbReference>
<dbReference type="Proteomes" id="UP000004478">
    <property type="component" value="Unassembled WGS sequence"/>
</dbReference>
<reference evidence="3 4" key="1">
    <citation type="journal article" date="2012" name="J. Bacteriol.">
        <title>Draft Genome Sequence of Cecembia lonarensis Strain LW9T, Isolated from Lonar Lake, a Haloalkaline Lake in India.</title>
        <authorList>
            <person name="Shivaji S."/>
            <person name="Ara S."/>
            <person name="Singh A."/>
            <person name="Pinnaka A.K."/>
        </authorList>
    </citation>
    <scope>NUCLEOTIDE SEQUENCE [LARGE SCALE GENOMIC DNA]</scope>
    <source>
        <strain evidence="3 4">LW9</strain>
    </source>
</reference>
<organism evidence="3 4">
    <name type="scientific">Cecembia lonarensis (strain CCUG 58316 / KCTC 22772 / LW9)</name>
    <dbReference type="NCBI Taxonomy" id="1225176"/>
    <lineage>
        <taxon>Bacteria</taxon>
        <taxon>Pseudomonadati</taxon>
        <taxon>Bacteroidota</taxon>
        <taxon>Cytophagia</taxon>
        <taxon>Cytophagales</taxon>
        <taxon>Cyclobacteriaceae</taxon>
        <taxon>Cecembia</taxon>
    </lineage>
</organism>
<evidence type="ECO:0000259" key="1">
    <source>
        <dbReference type="Pfam" id="PF13173"/>
    </source>
</evidence>
<dbReference type="PATRIC" id="fig|1225176.3.peg.2450"/>
<keyword evidence="4" id="KW-1185">Reference proteome</keyword>
<evidence type="ECO:0000259" key="2">
    <source>
        <dbReference type="Pfam" id="PF13635"/>
    </source>
</evidence>
<dbReference type="InterPro" id="IPR041682">
    <property type="entry name" value="AAA_14"/>
</dbReference>
<dbReference type="Pfam" id="PF13635">
    <property type="entry name" value="DUF4143"/>
    <property type="match status" value="1"/>
</dbReference>
<dbReference type="PANTHER" id="PTHR43566:SF1">
    <property type="entry name" value="AAA+ ATPASE DOMAIN-CONTAINING PROTEIN"/>
    <property type="match status" value="1"/>
</dbReference>
<evidence type="ECO:0000313" key="4">
    <source>
        <dbReference type="Proteomes" id="UP000004478"/>
    </source>
</evidence>
<feature type="domain" description="AAA" evidence="1">
    <location>
        <begin position="16"/>
        <end position="145"/>
    </location>
</feature>
<dbReference type="SUPFAM" id="SSF52540">
    <property type="entry name" value="P-loop containing nucleoside triphosphate hydrolases"/>
    <property type="match status" value="1"/>
</dbReference>
<dbReference type="AlphaFoldDB" id="K1LY96"/>